<dbReference type="InterPro" id="IPR029068">
    <property type="entry name" value="Glyas_Bleomycin-R_OHBP_Dase"/>
</dbReference>
<dbReference type="InterPro" id="IPR004360">
    <property type="entry name" value="Glyas_Fos-R_dOase_dom"/>
</dbReference>
<keyword evidence="2" id="KW-0560">Oxidoreductase</keyword>
<gene>
    <name evidence="2" type="ORF">GM51_6350</name>
</gene>
<dbReference type="AlphaFoldDB" id="A0A094Q851"/>
<dbReference type="GO" id="GO:0051213">
    <property type="term" value="F:dioxygenase activity"/>
    <property type="evidence" value="ECO:0007669"/>
    <property type="project" value="UniProtKB-KW"/>
</dbReference>
<protein>
    <submittedName>
        <fullName evidence="2">Biphenyl 2,3-dioxygenase</fullName>
    </submittedName>
</protein>
<name>A0A094Q851_9ZZZZ</name>
<sequence length="188" mass="21289">MFSHLTNNGELESFMSSPIKFAHVVLKSPRYAEMLEWWLDFLEGSVRYGNDFISFLSYDDEHHRIAIVNMPDLEPRSSKSEGLEHFAFTYASIDDLFGQYERMKAKGISPYWTINHGMTLSAYYRDPDGNQVETQVDSLSMEQADEFMNGPLFAANPIGIDVDFEALNARRKSGESAASLTDYATAGK</sequence>
<proteinExistence type="predicted"/>
<comment type="caution">
    <text evidence="2">The sequence shown here is derived from an EMBL/GenBank/DDBJ whole genome shotgun (WGS) entry which is preliminary data.</text>
</comment>
<dbReference type="InterPro" id="IPR037523">
    <property type="entry name" value="VOC_core"/>
</dbReference>
<reference evidence="2" key="1">
    <citation type="submission" date="2014-06" db="EMBL/GenBank/DDBJ databases">
        <title>Key roles for freshwater Actinobacteria revealed by deep metagenomic sequencing.</title>
        <authorList>
            <person name="Ghai R."/>
            <person name="Mizuno C.M."/>
            <person name="Picazo A."/>
            <person name="Camacho A."/>
            <person name="Rodriguez-Valera F."/>
        </authorList>
    </citation>
    <scope>NUCLEOTIDE SEQUENCE</scope>
</reference>
<dbReference type="SUPFAM" id="SSF54593">
    <property type="entry name" value="Glyoxalase/Bleomycin resistance protein/Dihydroxybiphenyl dioxygenase"/>
    <property type="match status" value="1"/>
</dbReference>
<dbReference type="Pfam" id="PF00903">
    <property type="entry name" value="Glyoxalase"/>
    <property type="match status" value="1"/>
</dbReference>
<feature type="domain" description="VOC" evidence="1">
    <location>
        <begin position="20"/>
        <end position="137"/>
    </location>
</feature>
<keyword evidence="2" id="KW-0223">Dioxygenase</keyword>
<evidence type="ECO:0000313" key="2">
    <source>
        <dbReference type="EMBL" id="KGA19567.1"/>
    </source>
</evidence>
<dbReference type="Gene3D" id="3.10.180.10">
    <property type="entry name" value="2,3-Dihydroxybiphenyl 1,2-Dioxygenase, domain 1"/>
    <property type="match status" value="1"/>
</dbReference>
<dbReference type="EMBL" id="JNSL01000029">
    <property type="protein sequence ID" value="KGA19567.1"/>
    <property type="molecule type" value="Genomic_DNA"/>
</dbReference>
<accession>A0A094Q851</accession>
<organism evidence="2">
    <name type="scientific">freshwater metagenome</name>
    <dbReference type="NCBI Taxonomy" id="449393"/>
    <lineage>
        <taxon>unclassified sequences</taxon>
        <taxon>metagenomes</taxon>
        <taxon>ecological metagenomes</taxon>
    </lineage>
</organism>
<dbReference type="PROSITE" id="PS51819">
    <property type="entry name" value="VOC"/>
    <property type="match status" value="1"/>
</dbReference>
<evidence type="ECO:0000259" key="1">
    <source>
        <dbReference type="PROSITE" id="PS51819"/>
    </source>
</evidence>